<gene>
    <name evidence="5" type="ORF">Air01nite_63230</name>
</gene>
<keyword evidence="6" id="KW-1185">Reference proteome</keyword>
<dbReference type="PANTHER" id="PTHR30461:SF2">
    <property type="entry name" value="SERINE RECOMBINASE PINE-RELATED"/>
    <property type="match status" value="1"/>
</dbReference>
<reference evidence="5 6" key="1">
    <citation type="submission" date="2021-01" db="EMBL/GenBank/DDBJ databases">
        <title>Whole genome shotgun sequence of Asanoa iriomotensis NBRC 100142.</title>
        <authorList>
            <person name="Komaki H."/>
            <person name="Tamura T."/>
        </authorList>
    </citation>
    <scope>NUCLEOTIDE SEQUENCE [LARGE SCALE GENOMIC DNA]</scope>
    <source>
        <strain evidence="5 6">NBRC 100142</strain>
    </source>
</reference>
<accession>A0ABQ4CBS0</accession>
<organism evidence="5 6">
    <name type="scientific">Asanoa iriomotensis</name>
    <dbReference type="NCBI Taxonomy" id="234613"/>
    <lineage>
        <taxon>Bacteria</taxon>
        <taxon>Bacillati</taxon>
        <taxon>Actinomycetota</taxon>
        <taxon>Actinomycetes</taxon>
        <taxon>Micromonosporales</taxon>
        <taxon>Micromonosporaceae</taxon>
        <taxon>Asanoa</taxon>
    </lineage>
</organism>
<evidence type="ECO:0000256" key="1">
    <source>
        <dbReference type="ARBA" id="ARBA00023125"/>
    </source>
</evidence>
<dbReference type="Gene3D" id="3.40.50.1390">
    <property type="entry name" value="Resolvase, N-terminal catalytic domain"/>
    <property type="match status" value="1"/>
</dbReference>
<dbReference type="Pfam" id="PF00239">
    <property type="entry name" value="Resolvase"/>
    <property type="match status" value="1"/>
</dbReference>
<protein>
    <submittedName>
        <fullName evidence="5">Integrase</fullName>
    </submittedName>
</protein>
<dbReference type="Gene3D" id="3.90.1750.20">
    <property type="entry name" value="Putative Large Serine Recombinase, Chain B, Domain 2"/>
    <property type="match status" value="1"/>
</dbReference>
<name>A0ABQ4CBS0_9ACTN</name>
<feature type="domain" description="Resolvase/invertase-type recombinase catalytic" evidence="3">
    <location>
        <begin position="8"/>
        <end position="155"/>
    </location>
</feature>
<dbReference type="PROSITE" id="PS51737">
    <property type="entry name" value="RECOMBINASE_DNA_BIND"/>
    <property type="match status" value="1"/>
</dbReference>
<dbReference type="InterPro" id="IPR025827">
    <property type="entry name" value="Zn_ribbon_recom_dom"/>
</dbReference>
<dbReference type="InterPro" id="IPR036162">
    <property type="entry name" value="Resolvase-like_N_sf"/>
</dbReference>
<proteinExistence type="predicted"/>
<evidence type="ECO:0000256" key="2">
    <source>
        <dbReference type="ARBA" id="ARBA00023172"/>
    </source>
</evidence>
<dbReference type="Proteomes" id="UP000624325">
    <property type="component" value="Unassembled WGS sequence"/>
</dbReference>
<dbReference type="RefSeq" id="WP_203707048.1">
    <property type="nucleotide sequence ID" value="NZ_BAAALU010000006.1"/>
</dbReference>
<dbReference type="InterPro" id="IPR050639">
    <property type="entry name" value="SSR_resolvase"/>
</dbReference>
<dbReference type="PROSITE" id="PS51736">
    <property type="entry name" value="RECOMBINASES_3"/>
    <property type="match status" value="1"/>
</dbReference>
<dbReference type="Pfam" id="PF07508">
    <property type="entry name" value="Recombinase"/>
    <property type="match status" value="1"/>
</dbReference>
<feature type="domain" description="Recombinase" evidence="4">
    <location>
        <begin position="163"/>
        <end position="291"/>
    </location>
</feature>
<dbReference type="CDD" id="cd00338">
    <property type="entry name" value="Ser_Recombinase"/>
    <property type="match status" value="1"/>
</dbReference>
<dbReference type="InterPro" id="IPR038109">
    <property type="entry name" value="DNA_bind_recomb_sf"/>
</dbReference>
<dbReference type="EMBL" id="BONC01000062">
    <property type="protein sequence ID" value="GIF60228.1"/>
    <property type="molecule type" value="Genomic_DNA"/>
</dbReference>
<evidence type="ECO:0000313" key="5">
    <source>
        <dbReference type="EMBL" id="GIF60228.1"/>
    </source>
</evidence>
<dbReference type="SMART" id="SM00857">
    <property type="entry name" value="Resolvase"/>
    <property type="match status" value="1"/>
</dbReference>
<keyword evidence="1" id="KW-0238">DNA-binding</keyword>
<dbReference type="InterPro" id="IPR006119">
    <property type="entry name" value="Resolv_N"/>
</dbReference>
<dbReference type="InterPro" id="IPR011109">
    <property type="entry name" value="DNA_bind_recombinase_dom"/>
</dbReference>
<dbReference type="SUPFAM" id="SSF53041">
    <property type="entry name" value="Resolvase-like"/>
    <property type="match status" value="1"/>
</dbReference>
<dbReference type="PANTHER" id="PTHR30461">
    <property type="entry name" value="DNA-INVERTASE FROM LAMBDOID PROPHAGE"/>
    <property type="match status" value="1"/>
</dbReference>
<keyword evidence="2" id="KW-0233">DNA recombination</keyword>
<sequence>MTSKKTLRILGVARLSRETDESTSITRQTEHLHAYAASRDATLVHVAADVDVSGAVLPFDRPQFGPWLTDERAGEYDVIAAVKLDRLSRSLSNLVALLDWAREHDKIVIAFQDGIDTSTHTGRLMAGLLGVVAEWERDIIRDRVQDSMRLATREGRFHGGTVPDGYMPVKVVDGWRLVHDAERVELLHEIRRDVIAGKSVNSICQGLNESGTLSPQDHANVRTGKAAKGARWRSESLHKMLRSRATLGESVKKDGTVIRGADGLPVMRAPAIYTQGEWSELQTALDALKATPRRTRQVSPLGGVLFCNVCEAPWYPVRPTDAKSARYRCRSSVNRAGKNFCGNPSAQAVVIDQAINTIMMEELGDTPIVRRDFVKGEDHTAELERVEQAIRDLRDDRDAGLFRGERDAAEYRTRMGSLVTRRDELAALPQRADEWREVPTGDHFWQVWPSIVASANPTARRDFLLASGLRFYVGERPNAATRFMHVRRVPLGAPFTGSGVEYDEDA</sequence>
<comment type="caution">
    <text evidence="5">The sequence shown here is derived from an EMBL/GenBank/DDBJ whole genome shotgun (WGS) entry which is preliminary data.</text>
</comment>
<evidence type="ECO:0000259" key="4">
    <source>
        <dbReference type="PROSITE" id="PS51737"/>
    </source>
</evidence>
<evidence type="ECO:0000313" key="6">
    <source>
        <dbReference type="Proteomes" id="UP000624325"/>
    </source>
</evidence>
<evidence type="ECO:0000259" key="3">
    <source>
        <dbReference type="PROSITE" id="PS51736"/>
    </source>
</evidence>
<dbReference type="Pfam" id="PF13408">
    <property type="entry name" value="Zn_ribbon_recom"/>
    <property type="match status" value="1"/>
</dbReference>